<dbReference type="GO" id="GO:0016139">
    <property type="term" value="P:glycoside catabolic process"/>
    <property type="evidence" value="ECO:0007669"/>
    <property type="project" value="TreeGrafter"/>
</dbReference>
<dbReference type="InterPro" id="IPR017853">
    <property type="entry name" value="GH"/>
</dbReference>
<dbReference type="GeneID" id="37068028"/>
<evidence type="ECO:0000259" key="7">
    <source>
        <dbReference type="Pfam" id="PF01120"/>
    </source>
</evidence>
<keyword evidence="3 6" id="KW-0732">Signal</keyword>
<evidence type="ECO:0000256" key="5">
    <source>
        <dbReference type="ARBA" id="ARBA00023295"/>
    </source>
</evidence>
<dbReference type="PANTHER" id="PTHR10030">
    <property type="entry name" value="ALPHA-L-FUCOSIDASE"/>
    <property type="match status" value="1"/>
</dbReference>
<keyword evidence="4" id="KW-0378">Hydrolase</keyword>
<dbReference type="Gene3D" id="3.20.20.80">
    <property type="entry name" value="Glycosidases"/>
    <property type="match status" value="1"/>
</dbReference>
<dbReference type="RefSeq" id="XP_025401014.1">
    <property type="nucleotide sequence ID" value="XM_025545791.1"/>
</dbReference>
<keyword evidence="9" id="KW-1185">Reference proteome</keyword>
<evidence type="ECO:0000256" key="1">
    <source>
        <dbReference type="ARBA" id="ARBA00007951"/>
    </source>
</evidence>
<dbReference type="SMART" id="SM00812">
    <property type="entry name" value="Alpha_L_fucos"/>
    <property type="match status" value="1"/>
</dbReference>
<dbReference type="InterPro" id="IPR000933">
    <property type="entry name" value="Glyco_hydro_29"/>
</dbReference>
<evidence type="ECO:0000256" key="3">
    <source>
        <dbReference type="ARBA" id="ARBA00022729"/>
    </source>
</evidence>
<reference evidence="8 9" key="1">
    <citation type="submission" date="2016-12" db="EMBL/GenBank/DDBJ databases">
        <title>The genomes of Aspergillus section Nigri reveals drivers in fungal speciation.</title>
        <authorList>
            <consortium name="DOE Joint Genome Institute"/>
            <person name="Vesth T.C."/>
            <person name="Nybo J."/>
            <person name="Theobald S."/>
            <person name="Brandl J."/>
            <person name="Frisvad J.C."/>
            <person name="Nielsen K.F."/>
            <person name="Lyhne E.K."/>
            <person name="Kogle M.E."/>
            <person name="Kuo A."/>
            <person name="Riley R."/>
            <person name="Clum A."/>
            <person name="Nolan M."/>
            <person name="Lipzen A."/>
            <person name="Salamov A."/>
            <person name="Henrissat B."/>
            <person name="Wiebenga A."/>
            <person name="De Vries R.P."/>
            <person name="Grigoriev I.V."/>
            <person name="Mortensen U.H."/>
            <person name="Andersen M.R."/>
            <person name="Baker S.E."/>
        </authorList>
    </citation>
    <scope>NUCLEOTIDE SEQUENCE [LARGE SCALE GENOMIC DNA]</scope>
    <source>
        <strain evidence="8 9">CBS 117.55</strain>
    </source>
</reference>
<comment type="caution">
    <text evidence="8">The sequence shown here is derived from an EMBL/GenBank/DDBJ whole genome shotgun (WGS) entry which is preliminary data.</text>
</comment>
<organism evidence="8 9">
    <name type="scientific">Aspergillus heteromorphus CBS 117.55</name>
    <dbReference type="NCBI Taxonomy" id="1448321"/>
    <lineage>
        <taxon>Eukaryota</taxon>
        <taxon>Fungi</taxon>
        <taxon>Dikarya</taxon>
        <taxon>Ascomycota</taxon>
        <taxon>Pezizomycotina</taxon>
        <taxon>Eurotiomycetes</taxon>
        <taxon>Eurotiomycetidae</taxon>
        <taxon>Eurotiales</taxon>
        <taxon>Aspergillaceae</taxon>
        <taxon>Aspergillus</taxon>
        <taxon>Aspergillus subgen. Circumdati</taxon>
    </lineage>
</organism>
<evidence type="ECO:0000256" key="4">
    <source>
        <dbReference type="ARBA" id="ARBA00022801"/>
    </source>
</evidence>
<dbReference type="InterPro" id="IPR057739">
    <property type="entry name" value="Glyco_hydro_29_N"/>
</dbReference>
<protein>
    <recommendedName>
        <fullName evidence="2">alpha-L-fucosidase</fullName>
        <ecNumber evidence="2">3.2.1.51</ecNumber>
    </recommendedName>
</protein>
<dbReference type="GO" id="GO:0004560">
    <property type="term" value="F:alpha-L-fucosidase activity"/>
    <property type="evidence" value="ECO:0007669"/>
    <property type="project" value="UniProtKB-EC"/>
</dbReference>
<feature type="chain" id="PRO_5016301828" description="alpha-L-fucosidase" evidence="6">
    <location>
        <begin position="23"/>
        <end position="786"/>
    </location>
</feature>
<feature type="signal peptide" evidence="6">
    <location>
        <begin position="1"/>
        <end position="22"/>
    </location>
</feature>
<comment type="similarity">
    <text evidence="1">Belongs to the glycosyl hydrolase 29 family.</text>
</comment>
<feature type="domain" description="Glycoside hydrolase family 29 N-terminal" evidence="7">
    <location>
        <begin position="320"/>
        <end position="683"/>
    </location>
</feature>
<dbReference type="AlphaFoldDB" id="A0A317WNE8"/>
<evidence type="ECO:0000256" key="6">
    <source>
        <dbReference type="SAM" id="SignalP"/>
    </source>
</evidence>
<evidence type="ECO:0000256" key="2">
    <source>
        <dbReference type="ARBA" id="ARBA00012662"/>
    </source>
</evidence>
<sequence length="786" mass="87198">MKLTTLPLAVLNGWYLAAGVHAATNVTFVPLAPYFNNQAFGAYPGETSFDALNESYPDPSIIGINGTYTSTQTGIVYDFPGYRPSLPDNIICAGQTIAVPSEQYFSASMLVTSDLELSTVSGNVTYTYSDNSTWTSELRSLPWWAFLTINRGEIIFPYRYTSNDTNFNTSHIFEYTAALDPSKTLRSITLPVTTNVTTGRLHVFSVSLWRSPASSAQVQFVRPTQKWTERGNQVVEVTVNNQGSECIAGSGLTISLAMSGIRTIEPGHIKRLCPGDQKRVDIGVNGTANGTATIVLNSNNGGLSIQRQPYAHHLSLGLTEWTSDLASLSQHESPQWFDDAKFGIMIHWGPYSVPGWGNSTPWESYAEWFWWYTTHRIADKSDTYDYRLRTFGPDWNYDNGFPNFTASNFDPKAWVDLIEASGAKYFVLTTKHHDGFALFDTQNTTDRSALHYGPQRDLVGELFAAAATYHPTLKRGTYFSLPEWFNPDFGPYGFAQTSSPTSTSWPGIIARNPYTGLDEPYTGRIPVQDFIWDLMVPQMSILAHNYSTDIMWCDCGAANGTAPFAAEWFNAARAQNRQVTINSRCGVAEIADFDTPEYATFSSAQLRKWESNMGMDPYSYGYNRATAAGSYMNASTIVSDLVDMASKNGNFLLDVGPRADGTIVEAEERELRLAGTWIHAHAEAVFNTSYWFVMSEVQDSGVRFTQTDDAFYVLFLQDPGTGRVWVDAPLPVVEGDEVVVLRGGDDGDVGVSWEIADGGQGVVFNVPEDAWKEEQFCWVLKIKYLG</sequence>
<evidence type="ECO:0000313" key="8">
    <source>
        <dbReference type="EMBL" id="PWY86782.1"/>
    </source>
</evidence>
<dbReference type="GO" id="GO:0006004">
    <property type="term" value="P:fucose metabolic process"/>
    <property type="evidence" value="ECO:0007669"/>
    <property type="project" value="TreeGrafter"/>
</dbReference>
<name>A0A317WNE8_9EURO</name>
<dbReference type="Proteomes" id="UP000247233">
    <property type="component" value="Unassembled WGS sequence"/>
</dbReference>
<gene>
    <name evidence="8" type="ORF">BO70DRAFT_386082</name>
</gene>
<keyword evidence="5" id="KW-0326">Glycosidase</keyword>
<dbReference type="Pfam" id="PF01120">
    <property type="entry name" value="Alpha_L_fucos"/>
    <property type="match status" value="1"/>
</dbReference>
<dbReference type="STRING" id="1448321.A0A317WNE8"/>
<proteinExistence type="inferred from homology"/>
<dbReference type="PANTHER" id="PTHR10030:SF37">
    <property type="entry name" value="ALPHA-L-FUCOSIDASE-RELATED"/>
    <property type="match status" value="1"/>
</dbReference>
<dbReference type="EC" id="3.2.1.51" evidence="2"/>
<evidence type="ECO:0000313" key="9">
    <source>
        <dbReference type="Proteomes" id="UP000247233"/>
    </source>
</evidence>
<dbReference type="OrthoDB" id="6039950at2759"/>
<dbReference type="EMBL" id="MSFL01000007">
    <property type="protein sequence ID" value="PWY86782.1"/>
    <property type="molecule type" value="Genomic_DNA"/>
</dbReference>
<accession>A0A317WNE8</accession>
<dbReference type="SUPFAM" id="SSF51445">
    <property type="entry name" value="(Trans)glycosidases"/>
    <property type="match status" value="1"/>
</dbReference>
<dbReference type="VEuPathDB" id="FungiDB:BO70DRAFT_386082"/>